<name>A0AAV7JPI8_9METZ</name>
<evidence type="ECO:0000313" key="4">
    <source>
        <dbReference type="EMBL" id="KAI6650729.1"/>
    </source>
</evidence>
<keyword evidence="1" id="KW-0677">Repeat</keyword>
<dbReference type="Pfam" id="PF00023">
    <property type="entry name" value="Ank"/>
    <property type="match status" value="1"/>
</dbReference>
<dbReference type="EMBL" id="JAKMXF010000310">
    <property type="protein sequence ID" value="KAI6650729.1"/>
    <property type="molecule type" value="Genomic_DNA"/>
</dbReference>
<sequence>MTENITNSFICSRIMLKDMSELIHMSITDAGDKEFTKLVTQQMSKYHLHEMRMVFTGYFLDFEDYELSPWLLLFSSKDYLSKLQIVINLFGQHLPTNTMGINSTYQILHPLIVSLTTDLNVLSAVIDRIPITAVDMIEQSAELLRDAIDWKSNEQIIPVLIFLYKKNVDLNARSSVRGECALSYATRNERKLTVSWLIEHHVDLNIQDNYGFTALHYAALSKSIPCGDLLQAGANPNIQSNNGLTALVLLFNNNSFLFYSSRILPKEISNYKEMKYSVDINILKEFAKFGAKILFASSMEDPNFKLTALNLQTLNRLNSLKTLSDLFDISVPILHNNYDNSVNIASRERMLFSNRIRQVNITMHRKLLALTIKHGYFYEELRYKMIDADYSDKSDDKTTIEYFLRYFQKPYTGYVFLTLINMIENFVESRSGKLVTQSEYLITKIIEVGSNSIHLDNPMSLYYSSLCLILQLLPACSQIHKPLLKIICRYLEVTIVPYWYKQMQATQGHNDPKNFLCVNIGCWMSSFMYIWHKLIESDRIELERFYIRISSMCEEFQPLVCMTLYITARYYTSDRQREYVSNPDNRYLDSIVNSYNNFIEEIISLLVSLGEDINSPTFYRKQTALLIAVESNSNQQFLKFLLKQGASPYAVDALGYSIKEYCEIGVASKSLHAWINQITAKPYPLQILCTKCLAAHLIYVGNLLPHKGLRKFLIIHT</sequence>
<dbReference type="Pfam" id="PF12796">
    <property type="entry name" value="Ank_2"/>
    <property type="match status" value="1"/>
</dbReference>
<dbReference type="SUPFAM" id="SSF48403">
    <property type="entry name" value="Ankyrin repeat"/>
    <property type="match status" value="2"/>
</dbReference>
<dbReference type="AlphaFoldDB" id="A0AAV7JPI8"/>
<comment type="caution">
    <text evidence="4">The sequence shown here is derived from an EMBL/GenBank/DDBJ whole genome shotgun (WGS) entry which is preliminary data.</text>
</comment>
<dbReference type="PANTHER" id="PTHR24126">
    <property type="entry name" value="ANKYRIN REPEAT, PH AND SEC7 DOMAIN CONTAINING PROTEIN SECG-RELATED"/>
    <property type="match status" value="1"/>
</dbReference>
<evidence type="ECO:0000256" key="1">
    <source>
        <dbReference type="ARBA" id="ARBA00022737"/>
    </source>
</evidence>
<evidence type="ECO:0000256" key="2">
    <source>
        <dbReference type="ARBA" id="ARBA00023043"/>
    </source>
</evidence>
<keyword evidence="2 3" id="KW-0040">ANK repeat</keyword>
<evidence type="ECO:0000313" key="5">
    <source>
        <dbReference type="Proteomes" id="UP001165289"/>
    </source>
</evidence>
<dbReference type="InterPro" id="IPR036770">
    <property type="entry name" value="Ankyrin_rpt-contain_sf"/>
</dbReference>
<protein>
    <submittedName>
        <fullName evidence="4">Ankyrin repeat protein</fullName>
    </submittedName>
</protein>
<reference evidence="4 5" key="1">
    <citation type="journal article" date="2023" name="BMC Biol.">
        <title>The compact genome of the sponge Oopsacas minuta (Hexactinellida) is lacking key metazoan core genes.</title>
        <authorList>
            <person name="Santini S."/>
            <person name="Schenkelaars Q."/>
            <person name="Jourda C."/>
            <person name="Duchesne M."/>
            <person name="Belahbib H."/>
            <person name="Rocher C."/>
            <person name="Selva M."/>
            <person name="Riesgo A."/>
            <person name="Vervoort M."/>
            <person name="Leys S.P."/>
            <person name="Kodjabachian L."/>
            <person name="Le Bivic A."/>
            <person name="Borchiellini C."/>
            <person name="Claverie J.M."/>
            <person name="Renard E."/>
        </authorList>
    </citation>
    <scope>NUCLEOTIDE SEQUENCE [LARGE SCALE GENOMIC DNA]</scope>
    <source>
        <strain evidence="4">SPO-2</strain>
    </source>
</reference>
<gene>
    <name evidence="4" type="ORF">LOD99_7780</name>
</gene>
<dbReference type="PROSITE" id="PS50088">
    <property type="entry name" value="ANK_REPEAT"/>
    <property type="match status" value="1"/>
</dbReference>
<feature type="repeat" description="ANK" evidence="3">
    <location>
        <begin position="620"/>
        <end position="653"/>
    </location>
</feature>
<dbReference type="InterPro" id="IPR002110">
    <property type="entry name" value="Ankyrin_rpt"/>
</dbReference>
<dbReference type="Proteomes" id="UP001165289">
    <property type="component" value="Unassembled WGS sequence"/>
</dbReference>
<evidence type="ECO:0000256" key="3">
    <source>
        <dbReference type="PROSITE-ProRule" id="PRU00023"/>
    </source>
</evidence>
<proteinExistence type="predicted"/>
<organism evidence="4 5">
    <name type="scientific">Oopsacas minuta</name>
    <dbReference type="NCBI Taxonomy" id="111878"/>
    <lineage>
        <taxon>Eukaryota</taxon>
        <taxon>Metazoa</taxon>
        <taxon>Porifera</taxon>
        <taxon>Hexactinellida</taxon>
        <taxon>Hexasterophora</taxon>
        <taxon>Lyssacinosida</taxon>
        <taxon>Leucopsacidae</taxon>
        <taxon>Oopsacas</taxon>
    </lineage>
</organism>
<accession>A0AAV7JPI8</accession>
<dbReference type="SMART" id="SM00248">
    <property type="entry name" value="ANK"/>
    <property type="match status" value="3"/>
</dbReference>
<keyword evidence="5" id="KW-1185">Reference proteome</keyword>
<dbReference type="Gene3D" id="1.25.40.20">
    <property type="entry name" value="Ankyrin repeat-containing domain"/>
    <property type="match status" value="2"/>
</dbReference>